<reference evidence="3" key="1">
    <citation type="submission" date="2022-11" db="UniProtKB">
        <authorList>
            <consortium name="WormBaseParasite"/>
        </authorList>
    </citation>
    <scope>IDENTIFICATION</scope>
</reference>
<proteinExistence type="predicted"/>
<keyword evidence="2" id="KW-1185">Reference proteome</keyword>
<feature type="compositionally biased region" description="Polar residues" evidence="1">
    <location>
        <begin position="1"/>
        <end position="11"/>
    </location>
</feature>
<evidence type="ECO:0000256" key="1">
    <source>
        <dbReference type="SAM" id="MobiDB-lite"/>
    </source>
</evidence>
<dbReference type="Proteomes" id="UP000887566">
    <property type="component" value="Unplaced"/>
</dbReference>
<protein>
    <submittedName>
        <fullName evidence="3">Uncharacterized protein</fullName>
    </submittedName>
</protein>
<evidence type="ECO:0000313" key="2">
    <source>
        <dbReference type="Proteomes" id="UP000887566"/>
    </source>
</evidence>
<feature type="region of interest" description="Disordered" evidence="1">
    <location>
        <begin position="1"/>
        <end position="76"/>
    </location>
</feature>
<sequence length="76" mass="7835">RPASIRSSTPATAAASKRTEAPASVIPQLVSGHSPGGQSSFPPSLANDHLPPRKCSPHRSAVNAELTSTQQQHSLA</sequence>
<dbReference type="AlphaFoldDB" id="A0A914VVB5"/>
<accession>A0A914VVB5</accession>
<organism evidence="2 3">
    <name type="scientific">Plectus sambesii</name>
    <dbReference type="NCBI Taxonomy" id="2011161"/>
    <lineage>
        <taxon>Eukaryota</taxon>
        <taxon>Metazoa</taxon>
        <taxon>Ecdysozoa</taxon>
        <taxon>Nematoda</taxon>
        <taxon>Chromadorea</taxon>
        <taxon>Plectida</taxon>
        <taxon>Plectina</taxon>
        <taxon>Plectoidea</taxon>
        <taxon>Plectidae</taxon>
        <taxon>Plectus</taxon>
    </lineage>
</organism>
<evidence type="ECO:0000313" key="3">
    <source>
        <dbReference type="WBParaSite" id="PSAMB.scaffold25423size309.g39109.t1"/>
    </source>
</evidence>
<feature type="compositionally biased region" description="Polar residues" evidence="1">
    <location>
        <begin position="65"/>
        <end position="76"/>
    </location>
</feature>
<dbReference type="WBParaSite" id="PSAMB.scaffold25423size309.g39109.t1">
    <property type="protein sequence ID" value="PSAMB.scaffold25423size309.g39109.t1"/>
    <property type="gene ID" value="PSAMB.scaffold25423size309.g39109"/>
</dbReference>
<name>A0A914VVB5_9BILA</name>